<dbReference type="OrthoDB" id="2156052at2759"/>
<dbReference type="Gene3D" id="1.10.510.10">
    <property type="entry name" value="Transferase(Phosphotransferase) domain 1"/>
    <property type="match status" value="1"/>
</dbReference>
<reference evidence="3" key="1">
    <citation type="journal article" date="2020" name="Stud. Mycol.">
        <title>101 Dothideomycetes genomes: a test case for predicting lifestyles and emergence of pathogens.</title>
        <authorList>
            <person name="Haridas S."/>
            <person name="Albert R."/>
            <person name="Binder M."/>
            <person name="Bloem J."/>
            <person name="Labutti K."/>
            <person name="Salamov A."/>
            <person name="Andreopoulos B."/>
            <person name="Baker S."/>
            <person name="Barry K."/>
            <person name="Bills G."/>
            <person name="Bluhm B."/>
            <person name="Cannon C."/>
            <person name="Castanera R."/>
            <person name="Culley D."/>
            <person name="Daum C."/>
            <person name="Ezra D."/>
            <person name="Gonzalez J."/>
            <person name="Henrissat B."/>
            <person name="Kuo A."/>
            <person name="Liang C."/>
            <person name="Lipzen A."/>
            <person name="Lutzoni F."/>
            <person name="Magnuson J."/>
            <person name="Mondo S."/>
            <person name="Nolan M."/>
            <person name="Ohm R."/>
            <person name="Pangilinan J."/>
            <person name="Park H.-J."/>
            <person name="Ramirez L."/>
            <person name="Alfaro M."/>
            <person name="Sun H."/>
            <person name="Tritt A."/>
            <person name="Yoshinaga Y."/>
            <person name="Zwiers L.-H."/>
            <person name="Turgeon B."/>
            <person name="Goodwin S."/>
            <person name="Spatafora J."/>
            <person name="Crous P."/>
            <person name="Grigoriev I."/>
        </authorList>
    </citation>
    <scope>NUCLEOTIDE SEQUENCE</scope>
    <source>
        <strain evidence="3">CBS 109.77</strain>
    </source>
</reference>
<protein>
    <recommendedName>
        <fullName evidence="5">Protein kinase domain-containing protein</fullName>
    </recommendedName>
</protein>
<feature type="coiled-coil region" evidence="1">
    <location>
        <begin position="20"/>
        <end position="61"/>
    </location>
</feature>
<dbReference type="EMBL" id="MU002827">
    <property type="protein sequence ID" value="KAF2785586.1"/>
    <property type="molecule type" value="Genomic_DNA"/>
</dbReference>
<feature type="compositionally biased region" description="Polar residues" evidence="2">
    <location>
        <begin position="244"/>
        <end position="256"/>
    </location>
</feature>
<evidence type="ECO:0000313" key="3">
    <source>
        <dbReference type="EMBL" id="KAF2785586.1"/>
    </source>
</evidence>
<keyword evidence="1" id="KW-0175">Coiled coil</keyword>
<dbReference type="AlphaFoldDB" id="A0A6A6WNE6"/>
<evidence type="ECO:0008006" key="5">
    <source>
        <dbReference type="Google" id="ProtNLM"/>
    </source>
</evidence>
<evidence type="ECO:0000256" key="2">
    <source>
        <dbReference type="SAM" id="MobiDB-lite"/>
    </source>
</evidence>
<feature type="region of interest" description="Disordered" evidence="2">
    <location>
        <begin position="229"/>
        <end position="256"/>
    </location>
</feature>
<feature type="compositionally biased region" description="Low complexity" evidence="2">
    <location>
        <begin position="89"/>
        <end position="102"/>
    </location>
</feature>
<proteinExistence type="predicted"/>
<accession>A0A6A6WNE6</accession>
<evidence type="ECO:0000313" key="4">
    <source>
        <dbReference type="Proteomes" id="UP000799757"/>
    </source>
</evidence>
<organism evidence="3 4">
    <name type="scientific">Melanomma pulvis-pyrius CBS 109.77</name>
    <dbReference type="NCBI Taxonomy" id="1314802"/>
    <lineage>
        <taxon>Eukaryota</taxon>
        <taxon>Fungi</taxon>
        <taxon>Dikarya</taxon>
        <taxon>Ascomycota</taxon>
        <taxon>Pezizomycotina</taxon>
        <taxon>Dothideomycetes</taxon>
        <taxon>Pleosporomycetidae</taxon>
        <taxon>Pleosporales</taxon>
        <taxon>Melanommataceae</taxon>
        <taxon>Melanomma</taxon>
    </lineage>
</organism>
<dbReference type="Proteomes" id="UP000799757">
    <property type="component" value="Unassembled WGS sequence"/>
</dbReference>
<dbReference type="SUPFAM" id="SSF56112">
    <property type="entry name" value="Protein kinase-like (PK-like)"/>
    <property type="match status" value="1"/>
</dbReference>
<feature type="compositionally biased region" description="Basic and acidic residues" evidence="2">
    <location>
        <begin position="229"/>
        <end position="241"/>
    </location>
</feature>
<dbReference type="Pfam" id="PF06293">
    <property type="entry name" value="Kdo"/>
    <property type="match status" value="1"/>
</dbReference>
<name>A0A6A6WNE6_9PLEO</name>
<gene>
    <name evidence="3" type="ORF">K505DRAFT_261759</name>
</gene>
<dbReference type="InterPro" id="IPR011009">
    <property type="entry name" value="Kinase-like_dom_sf"/>
</dbReference>
<keyword evidence="4" id="KW-1185">Reference proteome</keyword>
<feature type="region of interest" description="Disordered" evidence="2">
    <location>
        <begin position="434"/>
        <end position="481"/>
    </location>
</feature>
<evidence type="ECO:0000256" key="1">
    <source>
        <dbReference type="SAM" id="Coils"/>
    </source>
</evidence>
<feature type="region of interest" description="Disordered" evidence="2">
    <location>
        <begin position="81"/>
        <end position="109"/>
    </location>
</feature>
<sequence length="729" mass="81402">MAPPLANYEVLYQEAKPILEAAEQRILEEAEAECKSAKAQCEAAQAECKAAEQRRHEAVEKVRPTTLPEFLNACHNHFHSGLPIETDATDTTPSTPSTPSTPGNAAHANNKLRPDRLVWWADFPTQQAAIWEDLMESGFASEQHFTSVHGLEKMIETVEKGYMSSCALLLSVEQHVSVIVQHLHSNQQLRRKFGLQGLVKVQNHSNTLSPESQLEQAMEHMTLSGPRLQGKETAEADDAAHKSTAGSSRPQANQFCAYNSGNNRSAQIRIPAFILEYQEPHELPLGCIYQGLGEMELEEVLRAHEDEPLRDRSRRLVAAAITQTFSYMVRAGLEYGTVHYFLSVPKGDVGEMTGWTSDIEGPNRLHLTARGQMLAFTLQALKTRPRSQQWRIDAVALLSNWEVVYQELLDAIPERDTVSSEYQPPVDKTFLQMSPVQLRGRRVQTSSPSCRQRETQHDASDEEPGPDPDTPSRQSEGAGGGQYCTQECLRGLVEGGLLDSSCPNVTEHGETCHQIDRPTFLTLMGQQLAHDRDTDCDPASKPGSCGVLVRVRLRPHGYTVVAKCTPAYFLHRLQHEESTYKRLLPIQGTYVPVCLGSIELTTPYMYEGITELTHMLFLSFGGDPISRHITMENKEILSNHVEQSACAIHNLQVLHGDLAPRNILWDEEAKRAMVMDFERAYIMQGPVPGVVAANQKQEQPHYGSYDEELNRVIFWLSGIACSELGVIWP</sequence>